<reference evidence="2" key="2">
    <citation type="submission" date="2020-11" db="EMBL/GenBank/DDBJ databases">
        <authorList>
            <person name="McCartney M.A."/>
            <person name="Auch B."/>
            <person name="Kono T."/>
            <person name="Mallez S."/>
            <person name="Becker A."/>
            <person name="Gohl D.M."/>
            <person name="Silverstein K.A.T."/>
            <person name="Koren S."/>
            <person name="Bechman K.B."/>
            <person name="Herman A."/>
            <person name="Abrahante J.E."/>
            <person name="Garbe J."/>
        </authorList>
    </citation>
    <scope>NUCLEOTIDE SEQUENCE</scope>
    <source>
        <strain evidence="2">Duluth1</strain>
        <tissue evidence="2">Whole animal</tissue>
    </source>
</reference>
<dbReference type="AlphaFoldDB" id="A0A9D4ETT3"/>
<dbReference type="EMBL" id="JAIWYP010000008">
    <property type="protein sequence ID" value="KAH3786132.1"/>
    <property type="molecule type" value="Genomic_DNA"/>
</dbReference>
<proteinExistence type="predicted"/>
<keyword evidence="3" id="KW-1185">Reference proteome</keyword>
<evidence type="ECO:0000313" key="2">
    <source>
        <dbReference type="EMBL" id="KAH3786132.1"/>
    </source>
</evidence>
<evidence type="ECO:0000256" key="1">
    <source>
        <dbReference type="SAM" id="MobiDB-lite"/>
    </source>
</evidence>
<protein>
    <submittedName>
        <fullName evidence="2">Uncharacterized protein</fullName>
    </submittedName>
</protein>
<sequence>MMRTQQINQIKSTHLGIKSDIVECTRTVHNVTSSEVQGMGNISRQAMSRVTELEDRIRFAEVCLETKTNTTPQRPGYCGPYPLRYDAPYMAKRISNVDVSPTMNSKAAMTSYSLTPSSVCGGTPLQTCAATPLERRPDVDGRSTPLSTGVEPPLQMHADADGHLPPSQRRTSPP</sequence>
<gene>
    <name evidence="2" type="ORF">DPMN_164235</name>
</gene>
<name>A0A9D4ETT3_DREPO</name>
<organism evidence="2 3">
    <name type="scientific">Dreissena polymorpha</name>
    <name type="common">Zebra mussel</name>
    <name type="synonym">Mytilus polymorpha</name>
    <dbReference type="NCBI Taxonomy" id="45954"/>
    <lineage>
        <taxon>Eukaryota</taxon>
        <taxon>Metazoa</taxon>
        <taxon>Spiralia</taxon>
        <taxon>Lophotrochozoa</taxon>
        <taxon>Mollusca</taxon>
        <taxon>Bivalvia</taxon>
        <taxon>Autobranchia</taxon>
        <taxon>Heteroconchia</taxon>
        <taxon>Euheterodonta</taxon>
        <taxon>Imparidentia</taxon>
        <taxon>Neoheterodontei</taxon>
        <taxon>Myida</taxon>
        <taxon>Dreissenoidea</taxon>
        <taxon>Dreissenidae</taxon>
        <taxon>Dreissena</taxon>
    </lineage>
</organism>
<reference evidence="2" key="1">
    <citation type="journal article" date="2019" name="bioRxiv">
        <title>The Genome of the Zebra Mussel, Dreissena polymorpha: A Resource for Invasive Species Research.</title>
        <authorList>
            <person name="McCartney M.A."/>
            <person name="Auch B."/>
            <person name="Kono T."/>
            <person name="Mallez S."/>
            <person name="Zhang Y."/>
            <person name="Obille A."/>
            <person name="Becker A."/>
            <person name="Abrahante J.E."/>
            <person name="Garbe J."/>
            <person name="Badalamenti J.P."/>
            <person name="Herman A."/>
            <person name="Mangelson H."/>
            <person name="Liachko I."/>
            <person name="Sullivan S."/>
            <person name="Sone E.D."/>
            <person name="Koren S."/>
            <person name="Silverstein K.A.T."/>
            <person name="Beckman K.B."/>
            <person name="Gohl D.M."/>
        </authorList>
    </citation>
    <scope>NUCLEOTIDE SEQUENCE</scope>
    <source>
        <strain evidence="2">Duluth1</strain>
        <tissue evidence="2">Whole animal</tissue>
    </source>
</reference>
<evidence type="ECO:0000313" key="3">
    <source>
        <dbReference type="Proteomes" id="UP000828390"/>
    </source>
</evidence>
<dbReference type="Proteomes" id="UP000828390">
    <property type="component" value="Unassembled WGS sequence"/>
</dbReference>
<comment type="caution">
    <text evidence="2">The sequence shown here is derived from an EMBL/GenBank/DDBJ whole genome shotgun (WGS) entry which is preliminary data.</text>
</comment>
<accession>A0A9D4ETT3</accession>
<feature type="region of interest" description="Disordered" evidence="1">
    <location>
        <begin position="130"/>
        <end position="174"/>
    </location>
</feature>